<evidence type="ECO:0000313" key="4">
    <source>
        <dbReference type="Proteomes" id="UP000807353"/>
    </source>
</evidence>
<accession>A0A9P5Y3A3</accession>
<feature type="compositionally biased region" description="Low complexity" evidence="1">
    <location>
        <begin position="141"/>
        <end position="154"/>
    </location>
</feature>
<organism evidence="3 4">
    <name type="scientific">Collybia nuda</name>
    <dbReference type="NCBI Taxonomy" id="64659"/>
    <lineage>
        <taxon>Eukaryota</taxon>
        <taxon>Fungi</taxon>
        <taxon>Dikarya</taxon>
        <taxon>Basidiomycota</taxon>
        <taxon>Agaricomycotina</taxon>
        <taxon>Agaricomycetes</taxon>
        <taxon>Agaricomycetidae</taxon>
        <taxon>Agaricales</taxon>
        <taxon>Tricholomatineae</taxon>
        <taxon>Clitocybaceae</taxon>
        <taxon>Collybia</taxon>
    </lineage>
</organism>
<dbReference type="AlphaFoldDB" id="A0A9P5Y3A3"/>
<feature type="region of interest" description="Disordered" evidence="1">
    <location>
        <begin position="140"/>
        <end position="160"/>
    </location>
</feature>
<keyword evidence="2" id="KW-1133">Transmembrane helix</keyword>
<dbReference type="Proteomes" id="UP000807353">
    <property type="component" value="Unassembled WGS sequence"/>
</dbReference>
<gene>
    <name evidence="3" type="ORF">BDZ94DRAFT_1309385</name>
</gene>
<name>A0A9P5Y3A3_9AGAR</name>
<keyword evidence="2" id="KW-0812">Transmembrane</keyword>
<proteinExistence type="predicted"/>
<evidence type="ECO:0000313" key="3">
    <source>
        <dbReference type="EMBL" id="KAF9462677.1"/>
    </source>
</evidence>
<sequence>MVVSLRVVVAPTQIAATKPFISTAVAEAVIPMDPPAGPSKLSTASIIGVITGGAAFILILSVSVVLWTRRRQKRYQTEVHEQQIAHPFMDWRSPTTRESKSGILGGQRASTVWQQYGSSEVSPDSLGTLTISWRPDISASPIPVEENPRENVPPYTVVRA</sequence>
<evidence type="ECO:0000256" key="2">
    <source>
        <dbReference type="SAM" id="Phobius"/>
    </source>
</evidence>
<protein>
    <submittedName>
        <fullName evidence="3">Uncharacterized protein</fullName>
    </submittedName>
</protein>
<keyword evidence="4" id="KW-1185">Reference proteome</keyword>
<dbReference type="EMBL" id="MU150269">
    <property type="protein sequence ID" value="KAF9462677.1"/>
    <property type="molecule type" value="Genomic_DNA"/>
</dbReference>
<feature type="transmembrane region" description="Helical" evidence="2">
    <location>
        <begin position="41"/>
        <end position="67"/>
    </location>
</feature>
<comment type="caution">
    <text evidence="3">The sequence shown here is derived from an EMBL/GenBank/DDBJ whole genome shotgun (WGS) entry which is preliminary data.</text>
</comment>
<keyword evidence="2" id="KW-0472">Membrane</keyword>
<reference evidence="3" key="1">
    <citation type="submission" date="2020-11" db="EMBL/GenBank/DDBJ databases">
        <authorList>
            <consortium name="DOE Joint Genome Institute"/>
            <person name="Ahrendt S."/>
            <person name="Riley R."/>
            <person name="Andreopoulos W."/>
            <person name="Labutti K."/>
            <person name="Pangilinan J."/>
            <person name="Ruiz-Duenas F.J."/>
            <person name="Barrasa J.M."/>
            <person name="Sanchez-Garcia M."/>
            <person name="Camarero S."/>
            <person name="Miyauchi S."/>
            <person name="Serrano A."/>
            <person name="Linde D."/>
            <person name="Babiker R."/>
            <person name="Drula E."/>
            <person name="Ayuso-Fernandez I."/>
            <person name="Pacheco R."/>
            <person name="Padilla G."/>
            <person name="Ferreira P."/>
            <person name="Barriuso J."/>
            <person name="Kellner H."/>
            <person name="Castanera R."/>
            <person name="Alfaro M."/>
            <person name="Ramirez L."/>
            <person name="Pisabarro A.G."/>
            <person name="Kuo A."/>
            <person name="Tritt A."/>
            <person name="Lipzen A."/>
            <person name="He G."/>
            <person name="Yan M."/>
            <person name="Ng V."/>
            <person name="Cullen D."/>
            <person name="Martin F."/>
            <person name="Rosso M.-N."/>
            <person name="Henrissat B."/>
            <person name="Hibbett D."/>
            <person name="Martinez A.T."/>
            <person name="Grigoriev I.V."/>
        </authorList>
    </citation>
    <scope>NUCLEOTIDE SEQUENCE</scope>
    <source>
        <strain evidence="3">CBS 247.69</strain>
    </source>
</reference>
<evidence type="ECO:0000256" key="1">
    <source>
        <dbReference type="SAM" id="MobiDB-lite"/>
    </source>
</evidence>